<feature type="compositionally biased region" description="Basic and acidic residues" evidence="1">
    <location>
        <begin position="41"/>
        <end position="52"/>
    </location>
</feature>
<sequence length="52" mass="5596">MGKDTPFALDPHETPLRALRDALETGERSGESTPFDFDAFLDGKRASEAATG</sequence>
<organism evidence="2 3">
    <name type="scientific">Mycolicibacter acidiphilus</name>
    <dbReference type="NCBI Taxonomy" id="2835306"/>
    <lineage>
        <taxon>Bacteria</taxon>
        <taxon>Bacillati</taxon>
        <taxon>Actinomycetota</taxon>
        <taxon>Actinomycetes</taxon>
        <taxon>Mycobacteriales</taxon>
        <taxon>Mycobacteriaceae</taxon>
        <taxon>Mycolicibacter</taxon>
    </lineage>
</organism>
<evidence type="ECO:0000313" key="2">
    <source>
        <dbReference type="EMBL" id="MBS9533240.1"/>
    </source>
</evidence>
<feature type="region of interest" description="Disordered" evidence="1">
    <location>
        <begin position="23"/>
        <end position="52"/>
    </location>
</feature>
<comment type="caution">
    <text evidence="2">The sequence shown here is derived from an EMBL/GenBank/DDBJ whole genome shotgun (WGS) entry which is preliminary data.</text>
</comment>
<dbReference type="InterPro" id="IPR038296">
    <property type="entry name" value="ParD_sf"/>
</dbReference>
<proteinExistence type="predicted"/>
<accession>A0ABS5RG29</accession>
<protein>
    <submittedName>
        <fullName evidence="2">Type II toxin-antitoxin system ParD family antitoxin</fullName>
    </submittedName>
</protein>
<dbReference type="Gene3D" id="6.10.10.120">
    <property type="entry name" value="Antitoxin ParD1-like"/>
    <property type="match status" value="1"/>
</dbReference>
<evidence type="ECO:0000313" key="3">
    <source>
        <dbReference type="Proteomes" id="UP001519535"/>
    </source>
</evidence>
<dbReference type="Pfam" id="PF03693">
    <property type="entry name" value="ParD_antitoxin"/>
    <property type="match status" value="1"/>
</dbReference>
<gene>
    <name evidence="2" type="ORF">KIH27_06500</name>
</gene>
<dbReference type="InterPro" id="IPR022789">
    <property type="entry name" value="ParD"/>
</dbReference>
<name>A0ABS5RG29_9MYCO</name>
<dbReference type="EMBL" id="JAHCLR010000008">
    <property type="protein sequence ID" value="MBS9533240.1"/>
    <property type="molecule type" value="Genomic_DNA"/>
</dbReference>
<evidence type="ECO:0000256" key="1">
    <source>
        <dbReference type="SAM" id="MobiDB-lite"/>
    </source>
</evidence>
<reference evidence="2 3" key="1">
    <citation type="submission" date="2021-05" db="EMBL/GenBank/DDBJ databases">
        <title>Mycobacterium acidophilum sp. nov., an extremely acid-tolerant member of the genus Mycobacterium.</title>
        <authorList>
            <person name="Xia J."/>
        </authorList>
    </citation>
    <scope>NUCLEOTIDE SEQUENCE [LARGE SCALE GENOMIC DNA]</scope>
    <source>
        <strain evidence="2 3">M1</strain>
    </source>
</reference>
<dbReference type="Proteomes" id="UP001519535">
    <property type="component" value="Unassembled WGS sequence"/>
</dbReference>
<keyword evidence="3" id="KW-1185">Reference proteome</keyword>